<name>A0A2M8KET5_9BACT</name>
<dbReference type="FunFam" id="3.40.50.970:FF:000129">
    <property type="entry name" value="Transketolase"/>
    <property type="match status" value="1"/>
</dbReference>
<dbReference type="InterPro" id="IPR051157">
    <property type="entry name" value="PDH/Transketolase"/>
</dbReference>
<keyword evidence="3" id="KW-0808">Transferase</keyword>
<comment type="similarity">
    <text evidence="2">Belongs to the transketolase family.</text>
</comment>
<dbReference type="SMART" id="SM00861">
    <property type="entry name" value="Transket_pyr"/>
    <property type="match status" value="1"/>
</dbReference>
<sequence>MLNKDAKLVDNLLDEQVIVQKPTRDGFGEGSVLAGKENENVVMLCADLTDSTRAGMFKKEFSDRFVQIGIAEQNMMGVAVGMAMAGKVPFLSTYGVFCPGRNWDQIRVNACYNNANVKFTGAHTGVSVGPDGATHQALEDIAITRCIPNITVIAPCDYHETRKATLASAKINGPVYLRFAREATPVFTTNDTPFEIGKALVLREGKDAVIIGCGSLLYKALIVAEELAKEGLEIMVVNIATIKPIDTETIIESAKKCGAVVSVEDHQVMGGLGSAVAEVLTKNYPVPQEFIGMQDTFGESGQPDELLEKYGMGKEAIKIAVKKVIGRKK</sequence>
<protein>
    <submittedName>
        <fullName evidence="6">Transketolase</fullName>
    </submittedName>
</protein>
<proteinExistence type="inferred from homology"/>
<dbReference type="GO" id="GO:0016740">
    <property type="term" value="F:transferase activity"/>
    <property type="evidence" value="ECO:0007669"/>
    <property type="project" value="UniProtKB-KW"/>
</dbReference>
<dbReference type="CDD" id="cd07033">
    <property type="entry name" value="TPP_PYR_DXS_TK_like"/>
    <property type="match status" value="1"/>
</dbReference>
<evidence type="ECO:0000256" key="1">
    <source>
        <dbReference type="ARBA" id="ARBA00001964"/>
    </source>
</evidence>
<dbReference type="InterPro" id="IPR009014">
    <property type="entry name" value="Transketo_C/PFOR_II"/>
</dbReference>
<organism evidence="6 7">
    <name type="scientific">Candidatus Portnoybacteria bacterium CG10_big_fil_rev_8_21_14_0_10_36_7</name>
    <dbReference type="NCBI Taxonomy" id="1974812"/>
    <lineage>
        <taxon>Bacteria</taxon>
        <taxon>Candidatus Portnoyibacteriota</taxon>
    </lineage>
</organism>
<dbReference type="EMBL" id="PFDW01000015">
    <property type="protein sequence ID" value="PJE58428.1"/>
    <property type="molecule type" value="Genomic_DNA"/>
</dbReference>
<dbReference type="PROSITE" id="PS00802">
    <property type="entry name" value="TRANSKETOLASE_2"/>
    <property type="match status" value="1"/>
</dbReference>
<dbReference type="Gene3D" id="3.40.50.970">
    <property type="match status" value="1"/>
</dbReference>
<dbReference type="SUPFAM" id="SSF52922">
    <property type="entry name" value="TK C-terminal domain-like"/>
    <property type="match status" value="1"/>
</dbReference>
<feature type="domain" description="Transketolase-like pyrimidine-binding" evidence="5">
    <location>
        <begin position="21"/>
        <end position="186"/>
    </location>
</feature>
<evidence type="ECO:0000256" key="2">
    <source>
        <dbReference type="ARBA" id="ARBA00007131"/>
    </source>
</evidence>
<dbReference type="InterPro" id="IPR005475">
    <property type="entry name" value="Transketolase-like_Pyr-bd"/>
</dbReference>
<dbReference type="Pfam" id="PF02780">
    <property type="entry name" value="Transketolase_C"/>
    <property type="match status" value="1"/>
</dbReference>
<comment type="cofactor">
    <cofactor evidence="1">
        <name>thiamine diphosphate</name>
        <dbReference type="ChEBI" id="CHEBI:58937"/>
    </cofactor>
</comment>
<reference evidence="7" key="1">
    <citation type="submission" date="2017-09" db="EMBL/GenBank/DDBJ databases">
        <title>Depth-based differentiation of microbial function through sediment-hosted aquifers and enrichment of novel symbionts in the deep terrestrial subsurface.</title>
        <authorList>
            <person name="Probst A.J."/>
            <person name="Ladd B."/>
            <person name="Jarett J.K."/>
            <person name="Geller-Mcgrath D.E."/>
            <person name="Sieber C.M.K."/>
            <person name="Emerson J.B."/>
            <person name="Anantharaman K."/>
            <person name="Thomas B.C."/>
            <person name="Malmstrom R."/>
            <person name="Stieglmeier M."/>
            <person name="Klingl A."/>
            <person name="Woyke T."/>
            <person name="Ryan C.M."/>
            <person name="Banfield J.F."/>
        </authorList>
    </citation>
    <scope>NUCLEOTIDE SEQUENCE [LARGE SCALE GENOMIC DNA]</scope>
</reference>
<accession>A0A2M8KET5</accession>
<evidence type="ECO:0000313" key="7">
    <source>
        <dbReference type="Proteomes" id="UP000231450"/>
    </source>
</evidence>
<gene>
    <name evidence="6" type="ORF">COU81_00730</name>
</gene>
<comment type="caution">
    <text evidence="6">The sequence shown here is derived from an EMBL/GenBank/DDBJ whole genome shotgun (WGS) entry which is preliminary data.</text>
</comment>
<evidence type="ECO:0000259" key="5">
    <source>
        <dbReference type="SMART" id="SM00861"/>
    </source>
</evidence>
<dbReference type="SUPFAM" id="SSF52518">
    <property type="entry name" value="Thiamin diphosphate-binding fold (THDP-binding)"/>
    <property type="match status" value="1"/>
</dbReference>
<dbReference type="InterPro" id="IPR029061">
    <property type="entry name" value="THDP-binding"/>
</dbReference>
<evidence type="ECO:0000256" key="4">
    <source>
        <dbReference type="ARBA" id="ARBA00023052"/>
    </source>
</evidence>
<evidence type="ECO:0000313" key="6">
    <source>
        <dbReference type="EMBL" id="PJE58428.1"/>
    </source>
</evidence>
<dbReference type="InterPro" id="IPR020826">
    <property type="entry name" value="Transketolase_BS"/>
</dbReference>
<dbReference type="AlphaFoldDB" id="A0A2M8KET5"/>
<dbReference type="InterPro" id="IPR033248">
    <property type="entry name" value="Transketolase_C"/>
</dbReference>
<dbReference type="Pfam" id="PF02779">
    <property type="entry name" value="Transket_pyr"/>
    <property type="match status" value="1"/>
</dbReference>
<dbReference type="Gene3D" id="3.40.50.920">
    <property type="match status" value="1"/>
</dbReference>
<dbReference type="PANTHER" id="PTHR43825:SF1">
    <property type="entry name" value="TRANSKETOLASE-LIKE PYRIMIDINE-BINDING DOMAIN-CONTAINING PROTEIN"/>
    <property type="match status" value="1"/>
</dbReference>
<dbReference type="Proteomes" id="UP000231450">
    <property type="component" value="Unassembled WGS sequence"/>
</dbReference>
<evidence type="ECO:0000256" key="3">
    <source>
        <dbReference type="ARBA" id="ARBA00022679"/>
    </source>
</evidence>
<keyword evidence="4" id="KW-0786">Thiamine pyrophosphate</keyword>
<dbReference type="PANTHER" id="PTHR43825">
    <property type="entry name" value="PYRUVATE DEHYDROGENASE E1 COMPONENT"/>
    <property type="match status" value="1"/>
</dbReference>